<keyword evidence="2" id="KW-1185">Reference proteome</keyword>
<proteinExistence type="predicted"/>
<accession>A0ABR6W2D5</accession>
<protein>
    <submittedName>
        <fullName evidence="1">Uncharacterized protein</fullName>
    </submittedName>
</protein>
<sequence>MNSATPFQVAPFYCLQQLVYHTNSQCPQAKSILHTQHRVGMGGKVACLSCRHLNRRKPLKKSRPGQRLNQLVSS</sequence>
<comment type="caution">
    <text evidence="1">The sequence shown here is derived from an EMBL/GenBank/DDBJ whole genome shotgun (WGS) entry which is preliminary data.</text>
</comment>
<evidence type="ECO:0000313" key="2">
    <source>
        <dbReference type="Proteomes" id="UP000700732"/>
    </source>
</evidence>
<dbReference type="Proteomes" id="UP000700732">
    <property type="component" value="Unassembled WGS sequence"/>
</dbReference>
<dbReference type="RefSeq" id="WP_186736585.1">
    <property type="nucleotide sequence ID" value="NZ_VFIA01000006.1"/>
</dbReference>
<organism evidence="1 2">
    <name type="scientific">Spirosoma utsteinense</name>
    <dbReference type="NCBI Taxonomy" id="2585773"/>
    <lineage>
        <taxon>Bacteria</taxon>
        <taxon>Pseudomonadati</taxon>
        <taxon>Bacteroidota</taxon>
        <taxon>Cytophagia</taxon>
        <taxon>Cytophagales</taxon>
        <taxon>Cytophagaceae</taxon>
        <taxon>Spirosoma</taxon>
    </lineage>
</organism>
<name>A0ABR6W2D5_9BACT</name>
<evidence type="ECO:0000313" key="1">
    <source>
        <dbReference type="EMBL" id="MBC3790761.1"/>
    </source>
</evidence>
<dbReference type="EMBL" id="VFIA01000006">
    <property type="protein sequence ID" value="MBC3790761.1"/>
    <property type="molecule type" value="Genomic_DNA"/>
</dbReference>
<reference evidence="1 2" key="1">
    <citation type="submission" date="2019-06" db="EMBL/GenBank/DDBJ databases">
        <title>Spirosoma utsteinense sp. nov. isolated from Antarctic ice-free soils.</title>
        <authorList>
            <person name="Tahon G."/>
        </authorList>
    </citation>
    <scope>NUCLEOTIDE SEQUENCE [LARGE SCALE GENOMIC DNA]</scope>
    <source>
        <strain evidence="1 2">LMG 31447</strain>
    </source>
</reference>
<gene>
    <name evidence="1" type="ORF">FH603_1252</name>
</gene>